<reference evidence="2 3" key="1">
    <citation type="journal article" date="2009" name="Nat. Genet.">
        <title>The genome of the cucumber, Cucumis sativus L.</title>
        <authorList>
            <person name="Huang S."/>
            <person name="Li R."/>
            <person name="Zhang Z."/>
            <person name="Li L."/>
            <person name="Gu X."/>
            <person name="Fan W."/>
            <person name="Lucas W.J."/>
            <person name="Wang X."/>
            <person name="Xie B."/>
            <person name="Ni P."/>
            <person name="Ren Y."/>
            <person name="Zhu H."/>
            <person name="Li J."/>
            <person name="Lin K."/>
            <person name="Jin W."/>
            <person name="Fei Z."/>
            <person name="Li G."/>
            <person name="Staub J."/>
            <person name="Kilian A."/>
            <person name="van der Vossen E.A."/>
            <person name="Wu Y."/>
            <person name="Guo J."/>
            <person name="He J."/>
            <person name="Jia Z."/>
            <person name="Ren Y."/>
            <person name="Tian G."/>
            <person name="Lu Y."/>
            <person name="Ruan J."/>
            <person name="Qian W."/>
            <person name="Wang M."/>
            <person name="Huang Q."/>
            <person name="Li B."/>
            <person name="Xuan Z."/>
            <person name="Cao J."/>
            <person name="Asan"/>
            <person name="Wu Z."/>
            <person name="Zhang J."/>
            <person name="Cai Q."/>
            <person name="Bai Y."/>
            <person name="Zhao B."/>
            <person name="Han Y."/>
            <person name="Li Y."/>
            <person name="Li X."/>
            <person name="Wang S."/>
            <person name="Shi Q."/>
            <person name="Liu S."/>
            <person name="Cho W.K."/>
            <person name="Kim J.Y."/>
            <person name="Xu Y."/>
            <person name="Heller-Uszynska K."/>
            <person name="Miao H."/>
            <person name="Cheng Z."/>
            <person name="Zhang S."/>
            <person name="Wu J."/>
            <person name="Yang Y."/>
            <person name="Kang H."/>
            <person name="Li M."/>
            <person name="Liang H."/>
            <person name="Ren X."/>
            <person name="Shi Z."/>
            <person name="Wen M."/>
            <person name="Jian M."/>
            <person name="Yang H."/>
            <person name="Zhang G."/>
            <person name="Yang Z."/>
            <person name="Chen R."/>
            <person name="Liu S."/>
            <person name="Li J."/>
            <person name="Ma L."/>
            <person name="Liu H."/>
            <person name="Zhou Y."/>
            <person name="Zhao J."/>
            <person name="Fang X."/>
            <person name="Li G."/>
            <person name="Fang L."/>
            <person name="Li Y."/>
            <person name="Liu D."/>
            <person name="Zheng H."/>
            <person name="Zhang Y."/>
            <person name="Qin N."/>
            <person name="Li Z."/>
            <person name="Yang G."/>
            <person name="Yang S."/>
            <person name="Bolund L."/>
            <person name="Kristiansen K."/>
            <person name="Zheng H."/>
            <person name="Li S."/>
            <person name="Zhang X."/>
            <person name="Yang H."/>
            <person name="Wang J."/>
            <person name="Sun R."/>
            <person name="Zhang B."/>
            <person name="Jiang S."/>
            <person name="Wang J."/>
            <person name="Du Y."/>
            <person name="Li S."/>
        </authorList>
    </citation>
    <scope>NUCLEOTIDE SEQUENCE [LARGE SCALE GENOMIC DNA]</scope>
    <source>
        <strain evidence="3">cv. 9930</strain>
    </source>
</reference>
<dbReference type="PROSITE" id="PS50181">
    <property type="entry name" value="FBOX"/>
    <property type="match status" value="1"/>
</dbReference>
<dbReference type="eggNOG" id="KOG1947">
    <property type="taxonomic scope" value="Eukaryota"/>
</dbReference>
<dbReference type="Proteomes" id="UP000029981">
    <property type="component" value="Chromosome 6"/>
</dbReference>
<dbReference type="InterPro" id="IPR001611">
    <property type="entry name" value="Leu-rich_rpt"/>
</dbReference>
<dbReference type="OMA" id="WGNNDAD"/>
<reference evidence="2 3" key="4">
    <citation type="journal article" date="2011" name="BMC Genomics">
        <title>RNA-Seq improves annotation of protein-coding genes in the cucumber genome.</title>
        <authorList>
            <person name="Li Z."/>
            <person name="Zhang Z."/>
            <person name="Yan P."/>
            <person name="Huang S."/>
            <person name="Fei Z."/>
            <person name="Lin K."/>
        </authorList>
    </citation>
    <scope>NUCLEOTIDE SEQUENCE [LARGE SCALE GENOMIC DNA]</scope>
    <source>
        <strain evidence="3">cv. 9930</strain>
    </source>
</reference>
<sequence>MKQPNWLELPSEVMSMILQKVGAIEIFQNVQYVCSSWRKLCMDPLMWRTIDMRISGNFPRRNYYLRAACRYGVDLSRGHLIDISIESFATDSLLLYIARRSNELKRLWIADCFCISDMGLIKAASKLPLLEQLEIFLCCFDSRTLGTVGRCCPLLKSLKLNQQFCTGKGMECDREALAIAKTMPKLRHLQIFGNALTDKGLQAILNGCPDLESLDLRHCFNLKFEGELGNMCAENIKILHLPHDSTDDYEFNTDIIDWDGDDFEDYSYDLLHDNNDSDNYSYDNVDDDDGDNNEYDPWEELIKKPEVVCTICHPLVLV</sequence>
<dbReference type="AlphaFoldDB" id="A0A0A0KM43"/>
<dbReference type="Pfam" id="PF13516">
    <property type="entry name" value="LRR_6"/>
    <property type="match status" value="1"/>
</dbReference>
<dbReference type="PANTHER" id="PTHR38926">
    <property type="entry name" value="F-BOX DOMAIN CONTAINING PROTEIN, EXPRESSED"/>
    <property type="match status" value="1"/>
</dbReference>
<dbReference type="InterPro" id="IPR001810">
    <property type="entry name" value="F-box_dom"/>
</dbReference>
<keyword evidence="3" id="KW-1185">Reference proteome</keyword>
<dbReference type="PANTHER" id="PTHR38926:SF2">
    <property type="entry name" value="F-BOX_LRR-REPEAT PROTEIN 21-RELATED"/>
    <property type="match status" value="1"/>
</dbReference>
<dbReference type="Gene3D" id="3.80.10.10">
    <property type="entry name" value="Ribonuclease Inhibitor"/>
    <property type="match status" value="1"/>
</dbReference>
<dbReference type="EMBL" id="CM002927">
    <property type="protein sequence ID" value="KGN49442.1"/>
    <property type="molecule type" value="Genomic_DNA"/>
</dbReference>
<dbReference type="CDD" id="cd22164">
    <property type="entry name" value="F-box_AtSKIP19-like"/>
    <property type="match status" value="1"/>
</dbReference>
<organism evidence="2 3">
    <name type="scientific">Cucumis sativus</name>
    <name type="common">Cucumber</name>
    <dbReference type="NCBI Taxonomy" id="3659"/>
    <lineage>
        <taxon>Eukaryota</taxon>
        <taxon>Viridiplantae</taxon>
        <taxon>Streptophyta</taxon>
        <taxon>Embryophyta</taxon>
        <taxon>Tracheophyta</taxon>
        <taxon>Spermatophyta</taxon>
        <taxon>Magnoliopsida</taxon>
        <taxon>eudicotyledons</taxon>
        <taxon>Gunneridae</taxon>
        <taxon>Pentapetalae</taxon>
        <taxon>rosids</taxon>
        <taxon>fabids</taxon>
        <taxon>Cucurbitales</taxon>
        <taxon>Cucurbitaceae</taxon>
        <taxon>Benincaseae</taxon>
        <taxon>Cucumis</taxon>
    </lineage>
</organism>
<name>A0A0A0KM43_CUCSA</name>
<protein>
    <recommendedName>
        <fullName evidence="1">F-box domain-containing protein</fullName>
    </recommendedName>
</protein>
<dbReference type="SMART" id="SM00367">
    <property type="entry name" value="LRR_CC"/>
    <property type="match status" value="3"/>
</dbReference>
<dbReference type="Gene3D" id="1.20.1280.50">
    <property type="match status" value="1"/>
</dbReference>
<gene>
    <name evidence="2" type="ORF">Csa_6G525290</name>
</gene>
<dbReference type="InterPro" id="IPR032675">
    <property type="entry name" value="LRR_dom_sf"/>
</dbReference>
<evidence type="ECO:0000259" key="1">
    <source>
        <dbReference type="PROSITE" id="PS50181"/>
    </source>
</evidence>
<evidence type="ECO:0000313" key="3">
    <source>
        <dbReference type="Proteomes" id="UP000029981"/>
    </source>
</evidence>
<accession>A0A0A0KM43</accession>
<reference evidence="2 3" key="2">
    <citation type="journal article" date="2009" name="PLoS ONE">
        <title>An integrated genetic and cytogenetic map of the cucumber genome.</title>
        <authorList>
            <person name="Ren Y."/>
            <person name="Zhang Z."/>
            <person name="Liu J."/>
            <person name="Staub J.E."/>
            <person name="Han Y."/>
            <person name="Cheng Z."/>
            <person name="Li X."/>
            <person name="Lu J."/>
            <person name="Miao H."/>
            <person name="Kang H."/>
            <person name="Xie B."/>
            <person name="Gu X."/>
            <person name="Wang X."/>
            <person name="Du Y."/>
            <person name="Jin W."/>
            <person name="Huang S."/>
        </authorList>
    </citation>
    <scope>NUCLEOTIDE SEQUENCE [LARGE SCALE GENOMIC DNA]</scope>
    <source>
        <strain evidence="3">cv. 9930</strain>
    </source>
</reference>
<dbReference type="SUPFAM" id="SSF52047">
    <property type="entry name" value="RNI-like"/>
    <property type="match status" value="1"/>
</dbReference>
<dbReference type="GO" id="GO:1905761">
    <property type="term" value="F:SCF ubiquitin ligase complex binding"/>
    <property type="evidence" value="ECO:0000318"/>
    <property type="project" value="GO_Central"/>
</dbReference>
<dbReference type="OrthoDB" id="2095648at2759"/>
<dbReference type="KEGG" id="csv:101212610"/>
<dbReference type="Pfam" id="PF12937">
    <property type="entry name" value="F-box-like"/>
    <property type="match status" value="1"/>
</dbReference>
<feature type="domain" description="F-box" evidence="1">
    <location>
        <begin position="3"/>
        <end position="50"/>
    </location>
</feature>
<evidence type="ECO:0000313" key="2">
    <source>
        <dbReference type="EMBL" id="KGN49442.1"/>
    </source>
</evidence>
<reference evidence="2 3" key="3">
    <citation type="journal article" date="2010" name="BMC Genomics">
        <title>Transcriptome sequencing and comparative analysis of cucumber flowers with different sex types.</title>
        <authorList>
            <person name="Guo S."/>
            <person name="Zheng Y."/>
            <person name="Joung J.G."/>
            <person name="Liu S."/>
            <person name="Zhang Z."/>
            <person name="Crasta O.R."/>
            <person name="Sobral B.W."/>
            <person name="Xu Y."/>
            <person name="Huang S."/>
            <person name="Fei Z."/>
        </authorList>
    </citation>
    <scope>NUCLEOTIDE SEQUENCE [LARGE SCALE GENOMIC DNA]</scope>
    <source>
        <strain evidence="3">cv. 9930</strain>
    </source>
</reference>
<dbReference type="InterPro" id="IPR006553">
    <property type="entry name" value="Leu-rich_rpt_Cys-con_subtyp"/>
</dbReference>
<dbReference type="SUPFAM" id="SSF81383">
    <property type="entry name" value="F-box domain"/>
    <property type="match status" value="1"/>
</dbReference>
<dbReference type="InterPro" id="IPR036047">
    <property type="entry name" value="F-box-like_dom_sf"/>
</dbReference>
<proteinExistence type="predicted"/>
<dbReference type="Gramene" id="KGN49442">
    <property type="protein sequence ID" value="KGN49442"/>
    <property type="gene ID" value="Csa_6G525290"/>
</dbReference>